<feature type="region of interest" description="Disordered" evidence="1">
    <location>
        <begin position="28"/>
        <end position="49"/>
    </location>
</feature>
<protein>
    <submittedName>
        <fullName evidence="2">Uncharacterized protein</fullName>
    </submittedName>
</protein>
<gene>
    <name evidence="2" type="ORF">ATC1_13591</name>
</gene>
<evidence type="ECO:0000256" key="1">
    <source>
        <dbReference type="SAM" id="MobiDB-lite"/>
    </source>
</evidence>
<evidence type="ECO:0000313" key="2">
    <source>
        <dbReference type="EMBL" id="GAP40614.1"/>
    </source>
</evidence>
<dbReference type="Proteomes" id="UP000053370">
    <property type="component" value="Unassembled WGS sequence"/>
</dbReference>
<evidence type="ECO:0000313" key="3">
    <source>
        <dbReference type="Proteomes" id="UP000053370"/>
    </source>
</evidence>
<dbReference type="EMBL" id="DF968181">
    <property type="protein sequence ID" value="GAP40614.1"/>
    <property type="molecule type" value="Genomic_DNA"/>
</dbReference>
<dbReference type="AlphaFoldDB" id="A0A0S7BUJ4"/>
<organism evidence="2">
    <name type="scientific">Flexilinea flocculi</name>
    <dbReference type="NCBI Taxonomy" id="1678840"/>
    <lineage>
        <taxon>Bacteria</taxon>
        <taxon>Bacillati</taxon>
        <taxon>Chloroflexota</taxon>
        <taxon>Anaerolineae</taxon>
        <taxon>Anaerolineales</taxon>
        <taxon>Anaerolineaceae</taxon>
        <taxon>Flexilinea</taxon>
    </lineage>
</organism>
<sequence length="472" mass="55180">MKIKKITFSLLFLYYIFFSAFLPVGRQGNDRDRDKEVRKSAAYHESNDNHSAAADHLFSNNRPAENDGNNLQILKLSPQKNQKNKYENNLLKSLFIQKDNKQNILYDWLLSLIENSDFEKTYQDFKKLIMDLENLTSFWDSFDFSEIQEGFSLQNQNFILLLADGNFPESILRSIVTWGQTAGFSDFKETDLTSRFFLPIRSKEFFFSPDFSIRTFGNITNLYDTSKNKIGSITRYFDEQVPDQIRFIFRDHLTKRETDIIFIGSASEFLVLINAKEVLRINLDSVKKAIFINENEVPANLTITFSPAAKKITLQLAESDMLQTAELQLDQLQRNIRLFLSDDEMFSLQFIKNSEVHVSIQGNRYLIKFDDRNHQIKILPDDKNQPKLLLRFDLQKNRILMSSYQSLWSIEKIASIQLNKRNQSIVIQAQNNPDIKIHLDSRKHQVIFDNGFYESEIGPDILEELLFGFQPF</sequence>
<reference evidence="2" key="1">
    <citation type="journal article" date="2015" name="Genome Announc.">
        <title>Draft Genome Sequence of Anaerolineae Strain TC1, a Novel Isolate from a Methanogenic Wastewater Treatment System.</title>
        <authorList>
            <person name="Matsuura N."/>
            <person name="Tourlousse D.M."/>
            <person name="Sun L."/>
            <person name="Toyonaga M."/>
            <person name="Kuroda K."/>
            <person name="Ohashi A."/>
            <person name="Cruz R."/>
            <person name="Yamaguchi T."/>
            <person name="Sekiguchi Y."/>
        </authorList>
    </citation>
    <scope>NUCLEOTIDE SEQUENCE [LARGE SCALE GENOMIC DNA]</scope>
    <source>
        <strain evidence="2">TC1</strain>
    </source>
</reference>
<dbReference type="RefSeq" id="WP_152024268.1">
    <property type="nucleotide sequence ID" value="NZ_DF968181.1"/>
</dbReference>
<name>A0A0S7BUJ4_9CHLR</name>
<accession>A0A0S7BUJ4</accession>
<keyword evidence="3" id="KW-1185">Reference proteome</keyword>
<feature type="compositionally biased region" description="Basic and acidic residues" evidence="1">
    <location>
        <begin position="28"/>
        <end position="39"/>
    </location>
</feature>
<proteinExistence type="predicted"/>